<evidence type="ECO:0000256" key="5">
    <source>
        <dbReference type="RuleBase" id="RU365044"/>
    </source>
</evidence>
<dbReference type="PROSITE" id="PS51790">
    <property type="entry name" value="MSRB"/>
    <property type="match status" value="1"/>
</dbReference>
<dbReference type="BRENDA" id="1.8.4.12">
    <property type="organism ID" value="15318"/>
</dbReference>
<evidence type="ECO:0000313" key="7">
    <source>
        <dbReference type="EMBL" id="AQM55946.1"/>
    </source>
</evidence>
<dbReference type="GO" id="GO:0046872">
    <property type="term" value="F:metal ion binding"/>
    <property type="evidence" value="ECO:0007669"/>
    <property type="project" value="UniProtKB-KW"/>
</dbReference>
<keyword evidence="5" id="KW-0479">Metal-binding</keyword>
<dbReference type="AlphaFoldDB" id="A0A1Q1NIA4"/>
<dbReference type="InterPro" id="IPR002579">
    <property type="entry name" value="Met_Sox_Rdtase_MsrB_dom"/>
</dbReference>
<protein>
    <recommendedName>
        <fullName evidence="2 5">Peptide-methionine (R)-S-oxide reductase</fullName>
        <ecNumber evidence="2 5">1.8.4.12</ecNumber>
    </recommendedName>
</protein>
<dbReference type="EMBL" id="KY311564">
    <property type="protein sequence ID" value="AQM55946.1"/>
    <property type="molecule type" value="Genomic_DNA"/>
</dbReference>
<comment type="catalytic activity">
    <reaction evidence="4 5">
        <text>L-methionyl-[protein] + [thioredoxin]-disulfide + H2O = L-methionyl-(R)-S-oxide-[protein] + [thioredoxin]-dithiol</text>
        <dbReference type="Rhea" id="RHEA:24164"/>
        <dbReference type="Rhea" id="RHEA-COMP:10698"/>
        <dbReference type="Rhea" id="RHEA-COMP:10700"/>
        <dbReference type="Rhea" id="RHEA-COMP:12313"/>
        <dbReference type="Rhea" id="RHEA-COMP:12314"/>
        <dbReference type="ChEBI" id="CHEBI:15377"/>
        <dbReference type="ChEBI" id="CHEBI:16044"/>
        <dbReference type="ChEBI" id="CHEBI:29950"/>
        <dbReference type="ChEBI" id="CHEBI:45764"/>
        <dbReference type="ChEBI" id="CHEBI:50058"/>
        <dbReference type="EC" id="1.8.4.12"/>
    </reaction>
</comment>
<proteinExistence type="inferred from homology"/>
<evidence type="ECO:0000256" key="3">
    <source>
        <dbReference type="ARBA" id="ARBA00023002"/>
    </source>
</evidence>
<dbReference type="Pfam" id="PF01641">
    <property type="entry name" value="SelR"/>
    <property type="match status" value="1"/>
</dbReference>
<dbReference type="Gene3D" id="2.170.150.20">
    <property type="entry name" value="Peptide methionine sulfoxide reductase"/>
    <property type="match status" value="1"/>
</dbReference>
<evidence type="ECO:0000256" key="1">
    <source>
        <dbReference type="ARBA" id="ARBA00007174"/>
    </source>
</evidence>
<dbReference type="GO" id="GO:0030091">
    <property type="term" value="P:protein repair"/>
    <property type="evidence" value="ECO:0007669"/>
    <property type="project" value="InterPro"/>
</dbReference>
<keyword evidence="3 5" id="KW-0560">Oxidoreductase</keyword>
<dbReference type="GO" id="GO:0033743">
    <property type="term" value="F:peptide-methionine (R)-S-oxide reductase activity"/>
    <property type="evidence" value="ECO:0007669"/>
    <property type="project" value="UniProtKB-EC"/>
</dbReference>
<dbReference type="GO" id="GO:0006979">
    <property type="term" value="P:response to oxidative stress"/>
    <property type="evidence" value="ECO:0007669"/>
    <property type="project" value="InterPro"/>
</dbReference>
<comment type="similarity">
    <text evidence="1 5">Belongs to the MsrB Met sulfoxide reductase family.</text>
</comment>
<dbReference type="SUPFAM" id="SSF51316">
    <property type="entry name" value="Mss4-like"/>
    <property type="match status" value="1"/>
</dbReference>
<dbReference type="EC" id="1.8.4.12" evidence="2 5"/>
<evidence type="ECO:0000259" key="6">
    <source>
        <dbReference type="PROSITE" id="PS51790"/>
    </source>
</evidence>
<dbReference type="NCBIfam" id="TIGR00357">
    <property type="entry name" value="peptide-methionine (R)-S-oxide reductase MsrB"/>
    <property type="match status" value="1"/>
</dbReference>
<accession>A0A1Q1NIA4</accession>
<gene>
    <name evidence="7" type="primary">msrB4</name>
</gene>
<feature type="domain" description="MsrB" evidence="6">
    <location>
        <begin position="79"/>
        <end position="200"/>
    </location>
</feature>
<dbReference type="PANTHER" id="PTHR10173:SF52">
    <property type="entry name" value="METHIONINE-R-SULFOXIDE REDUCTASE B1"/>
    <property type="match status" value="1"/>
</dbReference>
<name>A0A1Q1NIA4_EUPNO</name>
<evidence type="ECO:0000256" key="2">
    <source>
        <dbReference type="ARBA" id="ARBA00012499"/>
    </source>
</evidence>
<evidence type="ECO:0000256" key="4">
    <source>
        <dbReference type="ARBA" id="ARBA00048488"/>
    </source>
</evidence>
<dbReference type="GO" id="GO:0005737">
    <property type="term" value="C:cytoplasm"/>
    <property type="evidence" value="ECO:0007669"/>
    <property type="project" value="TreeGrafter"/>
</dbReference>
<sequence length="203" mass="23200">MFIIFSSENAELTYCLFRVSKFEKVCGNIRLKDKIGIFALLCILCMVHIVECHEISLNPDFDTHQSPYDILYILEGEEKHKLRESLSSLQFEVTQNDFTEPPYRNDYYDLKDKGDYKCVICGHNLFKSDTKYDSGSGWPSFYEPDGEVVERPDTSSNRNRTEVVCGNCGAHLGHLFKDGPEDKTGMRYCINSASLKFDKGGSE</sequence>
<dbReference type="PANTHER" id="PTHR10173">
    <property type="entry name" value="METHIONINE SULFOXIDE REDUCTASE"/>
    <property type="match status" value="1"/>
</dbReference>
<keyword evidence="5" id="KW-0862">Zinc</keyword>
<organism evidence="7">
    <name type="scientific">Euplotes nobilii</name>
    <name type="common">Ciliate</name>
    <dbReference type="NCBI Taxonomy" id="184062"/>
    <lineage>
        <taxon>Eukaryota</taxon>
        <taxon>Sar</taxon>
        <taxon>Alveolata</taxon>
        <taxon>Ciliophora</taxon>
        <taxon>Intramacronucleata</taxon>
        <taxon>Spirotrichea</taxon>
        <taxon>Hypotrichia</taxon>
        <taxon>Euplotida</taxon>
        <taxon>Euplotidae</taxon>
        <taxon>Euplotes</taxon>
    </lineage>
</organism>
<dbReference type="InterPro" id="IPR011057">
    <property type="entry name" value="Mss4-like_sf"/>
</dbReference>
<dbReference type="InterPro" id="IPR028427">
    <property type="entry name" value="Met_Sox_Rdtase_MsrB"/>
</dbReference>
<comment type="cofactor">
    <cofactor evidence="5">
        <name>Zn(2+)</name>
        <dbReference type="ChEBI" id="CHEBI:29105"/>
    </cofactor>
    <text evidence="5">Binds 1 zinc ion per subunit.</text>
</comment>
<reference evidence="7" key="1">
    <citation type="journal article" date="2017" name="Biology">
        <title>The Anti-Oxidant Defense System of the Marine Polar Ciliate Euplotes nobilii: Characterization of the MsrB Gene Family.</title>
        <authorList>
            <person name="Ricci F."/>
            <person name="Lauro F.M."/>
            <person name="Grzymski J.J."/>
            <person name="Read R."/>
            <person name="Bakiu R."/>
            <person name="Santovito G."/>
            <person name="Luporini P."/>
            <person name="Vallesi A."/>
        </authorList>
    </citation>
    <scope>NUCLEOTIDE SEQUENCE</scope>
</reference>